<protein>
    <submittedName>
        <fullName evidence="1">Uncharacterized protein</fullName>
    </submittedName>
</protein>
<sequence>MNNQELAALCRIEIRRWQAVPDKQYMVALMETALTALTAEPVKVPDELTMRDAIRLKLSVDWAAGYNTAIAHCKELSEPIDNTAQKYEALAKEGKC</sequence>
<evidence type="ECO:0000313" key="1">
    <source>
        <dbReference type="EMBL" id="AUX94275.1"/>
    </source>
</evidence>
<name>A0A1X1EEG9_9GAMM</name>
<dbReference type="Proteomes" id="UP000238365">
    <property type="component" value="Chromosome"/>
</dbReference>
<gene>
    <name evidence="1" type="ORF">C2E15_15130</name>
</gene>
<evidence type="ECO:0000313" key="2">
    <source>
        <dbReference type="Proteomes" id="UP000238365"/>
    </source>
</evidence>
<proteinExistence type="predicted"/>
<dbReference type="EMBL" id="CP026377">
    <property type="protein sequence ID" value="AUX94275.1"/>
    <property type="molecule type" value="Genomic_DNA"/>
</dbReference>
<dbReference type="AlphaFoldDB" id="A0A1X1EEG9"/>
<organism evidence="1 2">
    <name type="scientific">Mixta gaviniae</name>
    <dbReference type="NCBI Taxonomy" id="665914"/>
    <lineage>
        <taxon>Bacteria</taxon>
        <taxon>Pseudomonadati</taxon>
        <taxon>Pseudomonadota</taxon>
        <taxon>Gammaproteobacteria</taxon>
        <taxon>Enterobacterales</taxon>
        <taxon>Erwiniaceae</taxon>
        <taxon>Mixta</taxon>
    </lineage>
</organism>
<dbReference type="KEGG" id="pgz:C2E15_15130"/>
<accession>A0A1X1EEG9</accession>
<dbReference type="RefSeq" id="WP_104958106.1">
    <property type="nucleotide sequence ID" value="NZ_CP026377.1"/>
</dbReference>
<reference evidence="1 2" key="1">
    <citation type="submission" date="2018-01" db="EMBL/GenBank/DDBJ databases">
        <title>Complete and assembled Genome of Pantoea gaviniae DSM22758T.</title>
        <authorList>
            <person name="Stevens M.J.A."/>
            <person name="Zurfluh K."/>
            <person name="Stephan R."/>
        </authorList>
    </citation>
    <scope>NUCLEOTIDE SEQUENCE [LARGE SCALE GENOMIC DNA]</scope>
    <source>
        <strain evidence="1 2">DSM 22758</strain>
    </source>
</reference>
<keyword evidence="2" id="KW-1185">Reference proteome</keyword>